<dbReference type="InterPro" id="IPR029062">
    <property type="entry name" value="Class_I_gatase-like"/>
</dbReference>
<reference evidence="5" key="1">
    <citation type="submission" date="2015-07" db="EMBL/GenBank/DDBJ databases">
        <title>Whole genome sequence of an Ensifer adhaerens strain isolated from a cave pool in the Wind Cave National Park.</title>
        <authorList>
            <person name="Eng W.W.H."/>
            <person name="Gan H.M."/>
            <person name="Barton H.A."/>
            <person name="Savka M.A."/>
        </authorList>
    </citation>
    <scope>NUCLEOTIDE SEQUENCE [LARGE SCALE GENOMIC DNA]</scope>
    <source>
        <strain evidence="5">SD006</strain>
    </source>
</reference>
<organism evidence="4 5">
    <name type="scientific">Ensifer adhaerens</name>
    <name type="common">Sinorhizobium morelense</name>
    <dbReference type="NCBI Taxonomy" id="106592"/>
    <lineage>
        <taxon>Bacteria</taxon>
        <taxon>Pseudomonadati</taxon>
        <taxon>Pseudomonadota</taxon>
        <taxon>Alphaproteobacteria</taxon>
        <taxon>Hyphomicrobiales</taxon>
        <taxon>Rhizobiaceae</taxon>
        <taxon>Sinorhizobium/Ensifer group</taxon>
        <taxon>Ensifer</taxon>
    </lineage>
</organism>
<dbReference type="PANTHER" id="PTHR43130:SF3">
    <property type="entry name" value="HTH-TYPE TRANSCRIPTIONAL REGULATOR RV1931C"/>
    <property type="match status" value="1"/>
</dbReference>
<evidence type="ECO:0000313" key="5">
    <source>
        <dbReference type="Proteomes" id="UP000037425"/>
    </source>
</evidence>
<dbReference type="PANTHER" id="PTHR43130">
    <property type="entry name" value="ARAC-FAMILY TRANSCRIPTIONAL REGULATOR"/>
    <property type="match status" value="1"/>
</dbReference>
<dbReference type="SMART" id="SM00342">
    <property type="entry name" value="HTH_ARAC"/>
    <property type="match status" value="1"/>
</dbReference>
<dbReference type="InterPro" id="IPR052158">
    <property type="entry name" value="INH-QAR"/>
</dbReference>
<feature type="domain" description="HTH araC/xylS-type" evidence="3">
    <location>
        <begin position="234"/>
        <end position="332"/>
    </location>
</feature>
<dbReference type="AlphaFoldDB" id="A0A0L8BZJ6"/>
<dbReference type="PROSITE" id="PS01124">
    <property type="entry name" value="HTH_ARAC_FAMILY_2"/>
    <property type="match status" value="1"/>
</dbReference>
<dbReference type="Pfam" id="PF12833">
    <property type="entry name" value="HTH_18"/>
    <property type="match status" value="1"/>
</dbReference>
<dbReference type="InterPro" id="IPR018060">
    <property type="entry name" value="HTH_AraC"/>
</dbReference>
<accession>A0A0L8BZJ6</accession>
<comment type="caution">
    <text evidence="4">The sequence shown here is derived from an EMBL/GenBank/DDBJ whole genome shotgun (WGS) entry which is preliminary data.</text>
</comment>
<dbReference type="PATRIC" id="fig|106592.7.peg.4667"/>
<dbReference type="GO" id="GO:0043565">
    <property type="term" value="F:sequence-specific DNA binding"/>
    <property type="evidence" value="ECO:0007669"/>
    <property type="project" value="InterPro"/>
</dbReference>
<dbReference type="GO" id="GO:0003700">
    <property type="term" value="F:DNA-binding transcription factor activity"/>
    <property type="evidence" value="ECO:0007669"/>
    <property type="project" value="InterPro"/>
</dbReference>
<sequence length="343" mass="37689">MLDQDCPISVALLAVPEVTASALFGMFDLFSSPGRDWPFIVKGQAGKQRMRPYVVARSRDGFRAANGIWVKPDFAFGHCPSPDIVCIPDFFVNPGESVAGLYEPETRWLRRSHADGAMLASACSGAVLLGEAGLLINCDATIHWGYAATLSNNYPSVNVRVDRSLVLSGEAQRIVMAGGGSSWQDLALYLIARFVGLKEAMEVAKVYMLQWHDLGQQPFASLMSLRQTADAVINTCQQWLALNYKTRAPVAAMVALSGLSERSFIRRFTKATGMTPLAYAHALRLEEAKQMLETTDLTIEAIANETGYEDASFFGRLFHRETGLTAAHYRLRFGSLSRALKHS</sequence>
<evidence type="ECO:0000256" key="1">
    <source>
        <dbReference type="ARBA" id="ARBA00023015"/>
    </source>
</evidence>
<keyword evidence="1" id="KW-0805">Transcription regulation</keyword>
<dbReference type="Proteomes" id="UP000037425">
    <property type="component" value="Unassembled WGS sequence"/>
</dbReference>
<dbReference type="EMBL" id="LGAP01000003">
    <property type="protein sequence ID" value="KOF20127.1"/>
    <property type="molecule type" value="Genomic_DNA"/>
</dbReference>
<dbReference type="RefSeq" id="WP_053248581.1">
    <property type="nucleotide sequence ID" value="NZ_LGAP01000003.1"/>
</dbReference>
<protein>
    <submittedName>
        <fullName evidence="4">AraC family transcriptional regulator</fullName>
    </submittedName>
</protein>
<dbReference type="OrthoDB" id="186587at2"/>
<keyword evidence="2" id="KW-0804">Transcription</keyword>
<dbReference type="SUPFAM" id="SSF52317">
    <property type="entry name" value="Class I glutamine amidotransferase-like"/>
    <property type="match status" value="1"/>
</dbReference>
<dbReference type="Gene3D" id="3.40.50.880">
    <property type="match status" value="1"/>
</dbReference>
<gene>
    <name evidence="4" type="ORF">AC244_09530</name>
</gene>
<evidence type="ECO:0000313" key="4">
    <source>
        <dbReference type="EMBL" id="KOF20127.1"/>
    </source>
</evidence>
<evidence type="ECO:0000259" key="3">
    <source>
        <dbReference type="PROSITE" id="PS01124"/>
    </source>
</evidence>
<dbReference type="Gene3D" id="1.10.10.60">
    <property type="entry name" value="Homeodomain-like"/>
    <property type="match status" value="2"/>
</dbReference>
<dbReference type="SUPFAM" id="SSF46689">
    <property type="entry name" value="Homeodomain-like"/>
    <property type="match status" value="2"/>
</dbReference>
<evidence type="ECO:0000256" key="2">
    <source>
        <dbReference type="ARBA" id="ARBA00023163"/>
    </source>
</evidence>
<proteinExistence type="predicted"/>
<name>A0A0L8BZJ6_ENSAD</name>
<dbReference type="InterPro" id="IPR009057">
    <property type="entry name" value="Homeodomain-like_sf"/>
</dbReference>